<feature type="domain" description="Thioredoxin-like fold" evidence="3">
    <location>
        <begin position="133"/>
        <end position="280"/>
    </location>
</feature>
<reference evidence="4" key="1">
    <citation type="submission" date="2021-01" db="EMBL/GenBank/DDBJ databases">
        <title>Whole genome shotgun sequence of Virgisporangium ochraceum NBRC 16418.</title>
        <authorList>
            <person name="Komaki H."/>
            <person name="Tamura T."/>
        </authorList>
    </citation>
    <scope>NUCLEOTIDE SEQUENCE</scope>
    <source>
        <strain evidence="4">NBRC 16418</strain>
    </source>
</reference>
<gene>
    <name evidence="4" type="ORF">Voc01_032720</name>
</gene>
<keyword evidence="2" id="KW-0812">Transmembrane</keyword>
<protein>
    <recommendedName>
        <fullName evidence="3">Thioredoxin-like fold domain-containing protein</fullName>
    </recommendedName>
</protein>
<feature type="transmembrane region" description="Helical" evidence="2">
    <location>
        <begin position="75"/>
        <end position="98"/>
    </location>
</feature>
<dbReference type="InterPro" id="IPR036249">
    <property type="entry name" value="Thioredoxin-like_sf"/>
</dbReference>
<dbReference type="SUPFAM" id="SSF52833">
    <property type="entry name" value="Thioredoxin-like"/>
    <property type="match status" value="1"/>
</dbReference>
<name>A0A8J3ZTX4_9ACTN</name>
<feature type="region of interest" description="Disordered" evidence="1">
    <location>
        <begin position="101"/>
        <end position="129"/>
    </location>
</feature>
<dbReference type="Pfam" id="PF13462">
    <property type="entry name" value="Thioredoxin_4"/>
    <property type="match status" value="1"/>
</dbReference>
<dbReference type="InterPro" id="IPR012336">
    <property type="entry name" value="Thioredoxin-like_fold"/>
</dbReference>
<dbReference type="EMBL" id="BOPH01000039">
    <property type="protein sequence ID" value="GIJ68355.1"/>
    <property type="molecule type" value="Genomic_DNA"/>
</dbReference>
<accession>A0A8J3ZTX4</accession>
<keyword evidence="2" id="KW-1133">Transmembrane helix</keyword>
<proteinExistence type="predicted"/>
<feature type="compositionally biased region" description="Basic and acidic residues" evidence="1">
    <location>
        <begin position="101"/>
        <end position="110"/>
    </location>
</feature>
<organism evidence="4 5">
    <name type="scientific">Virgisporangium ochraceum</name>
    <dbReference type="NCBI Taxonomy" id="65505"/>
    <lineage>
        <taxon>Bacteria</taxon>
        <taxon>Bacillati</taxon>
        <taxon>Actinomycetota</taxon>
        <taxon>Actinomycetes</taxon>
        <taxon>Micromonosporales</taxon>
        <taxon>Micromonosporaceae</taxon>
        <taxon>Virgisporangium</taxon>
    </lineage>
</organism>
<evidence type="ECO:0000259" key="3">
    <source>
        <dbReference type="Pfam" id="PF13462"/>
    </source>
</evidence>
<keyword evidence="5" id="KW-1185">Reference proteome</keyword>
<dbReference type="Gene3D" id="3.40.30.10">
    <property type="entry name" value="Glutaredoxin"/>
    <property type="match status" value="1"/>
</dbReference>
<comment type="caution">
    <text evidence="4">The sequence shown here is derived from an EMBL/GenBank/DDBJ whole genome shotgun (WGS) entry which is preliminary data.</text>
</comment>
<evidence type="ECO:0000313" key="5">
    <source>
        <dbReference type="Proteomes" id="UP000635606"/>
    </source>
</evidence>
<evidence type="ECO:0000313" key="4">
    <source>
        <dbReference type="EMBL" id="GIJ68355.1"/>
    </source>
</evidence>
<evidence type="ECO:0000256" key="1">
    <source>
        <dbReference type="SAM" id="MobiDB-lite"/>
    </source>
</evidence>
<keyword evidence="2" id="KW-0472">Membrane</keyword>
<feature type="compositionally biased region" description="Low complexity" evidence="1">
    <location>
        <begin position="21"/>
        <end position="64"/>
    </location>
</feature>
<dbReference type="Proteomes" id="UP000635606">
    <property type="component" value="Unassembled WGS sequence"/>
</dbReference>
<evidence type="ECO:0000256" key="2">
    <source>
        <dbReference type="SAM" id="Phobius"/>
    </source>
</evidence>
<sequence length="289" mass="29866">MAPMHPGGQDPSWQQQSYDHYGQQPGYGQPGYGQQPPGYGQQPAYGQPGYGPQPAYGQYPQAPQQQPPPSNRSHILVITGVAVVLMLVVVGFAAVMVARSGDDGDGEKTADPGQSTTIPPASPRDGLTVGSGPVKVDVYVDYQCPPCSTFEAATESALAGYVGSNRITLAIHPVAFVDGRSKNRYATRAAAAMACAYEGGKTLELHGHLLRNQPPEDTAGPTDEQLAATGATLGLGDGFRQCVIGGARVTWVGDATSAAKAAGVTSVPTAYVDGRKIDADADALIEAVG</sequence>
<dbReference type="AlphaFoldDB" id="A0A8J3ZTX4"/>
<feature type="region of interest" description="Disordered" evidence="1">
    <location>
        <begin position="1"/>
        <end position="71"/>
    </location>
</feature>